<name>A0A7R9CT07_TIMPO</name>
<reference evidence="2" key="1">
    <citation type="submission" date="2020-11" db="EMBL/GenBank/DDBJ databases">
        <authorList>
            <person name="Tran Van P."/>
        </authorList>
    </citation>
    <scope>NUCLEOTIDE SEQUENCE</scope>
</reference>
<evidence type="ECO:0000256" key="1">
    <source>
        <dbReference type="SAM" id="MobiDB-lite"/>
    </source>
</evidence>
<organism evidence="2">
    <name type="scientific">Timema poppense</name>
    <name type="common">Walking stick</name>
    <dbReference type="NCBI Taxonomy" id="170557"/>
    <lineage>
        <taxon>Eukaryota</taxon>
        <taxon>Metazoa</taxon>
        <taxon>Ecdysozoa</taxon>
        <taxon>Arthropoda</taxon>
        <taxon>Hexapoda</taxon>
        <taxon>Insecta</taxon>
        <taxon>Pterygota</taxon>
        <taxon>Neoptera</taxon>
        <taxon>Polyneoptera</taxon>
        <taxon>Phasmatodea</taxon>
        <taxon>Timematodea</taxon>
        <taxon>Timematoidea</taxon>
        <taxon>Timematidae</taxon>
        <taxon>Timema</taxon>
    </lineage>
</organism>
<dbReference type="EMBL" id="OD001317">
    <property type="protein sequence ID" value="CAD7401428.1"/>
    <property type="molecule type" value="Genomic_DNA"/>
</dbReference>
<sequence length="149" mass="17545">MKKIHQKEAETENGVRKRRPGKELNNQGSRDKNDFMIKLRVHKLKAVSFYQPLQEKHNEKTVLFTYECQKNLVLPRVPNQAVYYSSQLYMYNFTHVSKFVRRHSRHSGYDLHLLTRFVKKSENGCHPTGIMEYEKLNKKIHTSPAAGQA</sequence>
<protein>
    <submittedName>
        <fullName evidence="2">Uncharacterized protein</fullName>
    </submittedName>
</protein>
<gene>
    <name evidence="2" type="ORF">TPSB3V08_LOCUS3094</name>
</gene>
<proteinExistence type="predicted"/>
<evidence type="ECO:0000313" key="2">
    <source>
        <dbReference type="EMBL" id="CAD7401428.1"/>
    </source>
</evidence>
<accession>A0A7R9CT07</accession>
<feature type="region of interest" description="Disordered" evidence="1">
    <location>
        <begin position="1"/>
        <end position="30"/>
    </location>
</feature>
<dbReference type="AlphaFoldDB" id="A0A7R9CT07"/>
<feature type="compositionally biased region" description="Basic and acidic residues" evidence="1">
    <location>
        <begin position="1"/>
        <end position="15"/>
    </location>
</feature>